<proteinExistence type="predicted"/>
<dbReference type="CDD" id="cd08267">
    <property type="entry name" value="MDR1"/>
    <property type="match status" value="1"/>
</dbReference>
<organism evidence="3 4">
    <name type="scientific">[Roseibacterium] beibuensis</name>
    <dbReference type="NCBI Taxonomy" id="1193142"/>
    <lineage>
        <taxon>Bacteria</taxon>
        <taxon>Pseudomonadati</taxon>
        <taxon>Pseudomonadota</taxon>
        <taxon>Alphaproteobacteria</taxon>
        <taxon>Rhodobacterales</taxon>
        <taxon>Roseobacteraceae</taxon>
        <taxon>Roseicyclus</taxon>
    </lineage>
</organism>
<evidence type="ECO:0000313" key="4">
    <source>
        <dbReference type="Proteomes" id="UP001499910"/>
    </source>
</evidence>
<reference evidence="4" key="1">
    <citation type="journal article" date="2019" name="Int. J. Syst. Evol. Microbiol.">
        <title>The Global Catalogue of Microorganisms (GCM) 10K type strain sequencing project: providing services to taxonomists for standard genome sequencing and annotation.</title>
        <authorList>
            <consortium name="The Broad Institute Genomics Platform"/>
            <consortium name="The Broad Institute Genome Sequencing Center for Infectious Disease"/>
            <person name="Wu L."/>
            <person name="Ma J."/>
        </authorList>
    </citation>
    <scope>NUCLEOTIDE SEQUENCE [LARGE SCALE GENOMIC DNA]</scope>
    <source>
        <strain evidence="4">JCM 18015</strain>
    </source>
</reference>
<dbReference type="Pfam" id="PF08240">
    <property type="entry name" value="ADH_N"/>
    <property type="match status" value="1"/>
</dbReference>
<dbReference type="RefSeq" id="WP_259550394.1">
    <property type="nucleotide sequence ID" value="NZ_BAABHW010000002.1"/>
</dbReference>
<sequence>MKAAVYENYGPAEVVQITEMARLDPKAGEILVRVGAAGVTTADWRLRAAAFPGLISKLAGRLMFGLFAPRNKVLGSDYAGEVVAVGAGVTGFRPGDRVFGFASGGAHAEYIAVKAEGAVLTTPAGLTDTQAAALPFGAQAALEFLDRFAQVKPGERVLIVGASGGVGAYAVQIAKALGAHVTGVASGANRALVEGLGADAFVDYREVDPASLSGPFDMVLETIGVMTYPTVAGMLAQGGRFVPLNFGLGDVFAMRKAKRNGHSVILKVNGDTKAGLKRLSDMIEAGRLRPVIDRVYPFDQIHAAYTHVESRSRKGAVVLKLPGAAPLPKAG</sequence>
<keyword evidence="4" id="KW-1185">Reference proteome</keyword>
<dbReference type="PANTHER" id="PTHR11695:SF294">
    <property type="entry name" value="RETICULON-4-INTERACTING PROTEIN 1, MITOCHONDRIAL"/>
    <property type="match status" value="1"/>
</dbReference>
<name>A0ABP9L840_9RHOB</name>
<dbReference type="SUPFAM" id="SSF50129">
    <property type="entry name" value="GroES-like"/>
    <property type="match status" value="1"/>
</dbReference>
<accession>A0ABP9L840</accession>
<dbReference type="Gene3D" id="3.90.180.10">
    <property type="entry name" value="Medium-chain alcohol dehydrogenases, catalytic domain"/>
    <property type="match status" value="1"/>
</dbReference>
<evidence type="ECO:0000313" key="3">
    <source>
        <dbReference type="EMBL" id="GAA5073116.1"/>
    </source>
</evidence>
<dbReference type="InterPro" id="IPR002364">
    <property type="entry name" value="Quin_OxRdtase/zeta-crystal_CS"/>
</dbReference>
<evidence type="ECO:0000256" key="1">
    <source>
        <dbReference type="ARBA" id="ARBA00023002"/>
    </source>
</evidence>
<dbReference type="Pfam" id="PF13602">
    <property type="entry name" value="ADH_zinc_N_2"/>
    <property type="match status" value="1"/>
</dbReference>
<dbReference type="Gene3D" id="3.40.50.720">
    <property type="entry name" value="NAD(P)-binding Rossmann-like Domain"/>
    <property type="match status" value="1"/>
</dbReference>
<protein>
    <submittedName>
        <fullName evidence="3">NAD(P)-dependent alcohol dehydrogenase</fullName>
    </submittedName>
</protein>
<dbReference type="PROSITE" id="PS01162">
    <property type="entry name" value="QOR_ZETA_CRYSTAL"/>
    <property type="match status" value="1"/>
</dbReference>
<dbReference type="SUPFAM" id="SSF51735">
    <property type="entry name" value="NAD(P)-binding Rossmann-fold domains"/>
    <property type="match status" value="1"/>
</dbReference>
<dbReference type="Proteomes" id="UP001499910">
    <property type="component" value="Unassembled WGS sequence"/>
</dbReference>
<evidence type="ECO:0000259" key="2">
    <source>
        <dbReference type="SMART" id="SM00829"/>
    </source>
</evidence>
<dbReference type="SMART" id="SM00829">
    <property type="entry name" value="PKS_ER"/>
    <property type="match status" value="1"/>
</dbReference>
<dbReference type="EMBL" id="BAABHW010000002">
    <property type="protein sequence ID" value="GAA5073116.1"/>
    <property type="molecule type" value="Genomic_DNA"/>
</dbReference>
<dbReference type="InterPro" id="IPR050700">
    <property type="entry name" value="YIM1/Zinc_Alcohol_DH_Fams"/>
</dbReference>
<dbReference type="InterPro" id="IPR013154">
    <property type="entry name" value="ADH-like_N"/>
</dbReference>
<comment type="caution">
    <text evidence="3">The sequence shown here is derived from an EMBL/GenBank/DDBJ whole genome shotgun (WGS) entry which is preliminary data.</text>
</comment>
<dbReference type="PANTHER" id="PTHR11695">
    <property type="entry name" value="ALCOHOL DEHYDROGENASE RELATED"/>
    <property type="match status" value="1"/>
</dbReference>
<dbReference type="InterPro" id="IPR011032">
    <property type="entry name" value="GroES-like_sf"/>
</dbReference>
<gene>
    <name evidence="3" type="ORF">GCM10023209_18580</name>
</gene>
<keyword evidence="1" id="KW-0560">Oxidoreductase</keyword>
<feature type="domain" description="Enoyl reductase (ER)" evidence="2">
    <location>
        <begin position="10"/>
        <end position="319"/>
    </location>
</feature>
<dbReference type="InterPro" id="IPR036291">
    <property type="entry name" value="NAD(P)-bd_dom_sf"/>
</dbReference>
<dbReference type="InterPro" id="IPR020843">
    <property type="entry name" value="ER"/>
</dbReference>